<dbReference type="Proteomes" id="UP001222027">
    <property type="component" value="Unassembled WGS sequence"/>
</dbReference>
<name>A0AAV8RNH6_ENSVE</name>
<evidence type="ECO:0000313" key="1">
    <source>
        <dbReference type="EMBL" id="KAJ8500893.1"/>
    </source>
</evidence>
<dbReference type="EMBL" id="JAQQAF010000003">
    <property type="protein sequence ID" value="KAJ8500893.1"/>
    <property type="molecule type" value="Genomic_DNA"/>
</dbReference>
<accession>A0AAV8RNH6</accession>
<dbReference type="AlphaFoldDB" id="A0AAV8RNH6"/>
<reference evidence="1 2" key="1">
    <citation type="submission" date="2022-12" db="EMBL/GenBank/DDBJ databases">
        <title>Chromosome-scale assembly of the Ensete ventricosum genome.</title>
        <authorList>
            <person name="Dussert Y."/>
            <person name="Stocks J."/>
            <person name="Wendawek A."/>
            <person name="Woldeyes F."/>
            <person name="Nichols R.A."/>
            <person name="Borrell J.S."/>
        </authorList>
    </citation>
    <scope>NUCLEOTIDE SEQUENCE [LARGE SCALE GENOMIC DNA]</scope>
    <source>
        <strain evidence="2">cv. Maze</strain>
        <tissue evidence="1">Seeds</tissue>
    </source>
</reference>
<gene>
    <name evidence="1" type="ORF">OPV22_011445</name>
</gene>
<sequence>MYTIARAWSSPIWMRKTLKKIKDVRLHETTSVIESGKQERHLVAIVGKFGVIWTATTKSCYCYKFVVLEFMRNFSYICFLVGLDHDGLSGGFGVNDQVSFMVIRVRALKVYLDEPLLSANSSQGLV</sequence>
<comment type="caution">
    <text evidence="1">The sequence shown here is derived from an EMBL/GenBank/DDBJ whole genome shotgun (WGS) entry which is preliminary data.</text>
</comment>
<organism evidence="1 2">
    <name type="scientific">Ensete ventricosum</name>
    <name type="common">Abyssinian banana</name>
    <name type="synonym">Musa ensete</name>
    <dbReference type="NCBI Taxonomy" id="4639"/>
    <lineage>
        <taxon>Eukaryota</taxon>
        <taxon>Viridiplantae</taxon>
        <taxon>Streptophyta</taxon>
        <taxon>Embryophyta</taxon>
        <taxon>Tracheophyta</taxon>
        <taxon>Spermatophyta</taxon>
        <taxon>Magnoliopsida</taxon>
        <taxon>Liliopsida</taxon>
        <taxon>Zingiberales</taxon>
        <taxon>Musaceae</taxon>
        <taxon>Ensete</taxon>
    </lineage>
</organism>
<protein>
    <submittedName>
        <fullName evidence="1">Uncharacterized protein</fullName>
    </submittedName>
</protein>
<keyword evidence="2" id="KW-1185">Reference proteome</keyword>
<proteinExistence type="predicted"/>
<evidence type="ECO:0000313" key="2">
    <source>
        <dbReference type="Proteomes" id="UP001222027"/>
    </source>
</evidence>